<evidence type="ECO:0000256" key="1">
    <source>
        <dbReference type="ARBA" id="ARBA00022737"/>
    </source>
</evidence>
<dbReference type="SUPFAM" id="SSF48403">
    <property type="entry name" value="Ankyrin repeat"/>
    <property type="match status" value="1"/>
</dbReference>
<comment type="caution">
    <text evidence="4">The sequence shown here is derived from an EMBL/GenBank/DDBJ whole genome shotgun (WGS) entry which is preliminary data.</text>
</comment>
<reference evidence="4" key="1">
    <citation type="journal article" date="2023" name="Plant J.">
        <title>Genome sequences and population genomics provide insights into the demographic history, inbreeding, and mutation load of two 'living fossil' tree species of Dipteronia.</title>
        <authorList>
            <person name="Feng Y."/>
            <person name="Comes H.P."/>
            <person name="Chen J."/>
            <person name="Zhu S."/>
            <person name="Lu R."/>
            <person name="Zhang X."/>
            <person name="Li P."/>
            <person name="Qiu J."/>
            <person name="Olsen K.M."/>
            <person name="Qiu Y."/>
        </authorList>
    </citation>
    <scope>NUCLEOTIDE SEQUENCE</scope>
    <source>
        <strain evidence="4">NBL</strain>
    </source>
</reference>
<organism evidence="4 5">
    <name type="scientific">Dipteronia sinensis</name>
    <dbReference type="NCBI Taxonomy" id="43782"/>
    <lineage>
        <taxon>Eukaryota</taxon>
        <taxon>Viridiplantae</taxon>
        <taxon>Streptophyta</taxon>
        <taxon>Embryophyta</taxon>
        <taxon>Tracheophyta</taxon>
        <taxon>Spermatophyta</taxon>
        <taxon>Magnoliopsida</taxon>
        <taxon>eudicotyledons</taxon>
        <taxon>Gunneridae</taxon>
        <taxon>Pentapetalae</taxon>
        <taxon>rosids</taxon>
        <taxon>malvids</taxon>
        <taxon>Sapindales</taxon>
        <taxon>Sapindaceae</taxon>
        <taxon>Hippocastanoideae</taxon>
        <taxon>Acereae</taxon>
        <taxon>Dipteronia</taxon>
    </lineage>
</organism>
<dbReference type="Proteomes" id="UP001281410">
    <property type="component" value="Unassembled WGS sequence"/>
</dbReference>
<feature type="repeat" description="ANK" evidence="3">
    <location>
        <begin position="100"/>
        <end position="132"/>
    </location>
</feature>
<dbReference type="InterPro" id="IPR036770">
    <property type="entry name" value="Ankyrin_rpt-contain_sf"/>
</dbReference>
<evidence type="ECO:0000256" key="3">
    <source>
        <dbReference type="PROSITE-ProRule" id="PRU00023"/>
    </source>
</evidence>
<dbReference type="PANTHER" id="PTHR24186">
    <property type="entry name" value="PROTEIN PHOSPHATASE 1 REGULATORY SUBUNIT"/>
    <property type="match status" value="1"/>
</dbReference>
<sequence length="138" mass="15201">MTLYVAAEYGYAVLVKEMIKFHDIAMAGTKSRNGYDAFHIAAKQGNLEQTLLLNFALSVKIFLAFFTLLQSKEILGHIEVVNFLLEKGSSDSVVAIAKRSAKSALHSATRNGHMEIVKSLLSIEPGITMRNCHPTFSL</sequence>
<name>A0AAE0B508_9ROSI</name>
<dbReference type="Pfam" id="PF12796">
    <property type="entry name" value="Ank_2"/>
    <property type="match status" value="1"/>
</dbReference>
<proteinExistence type="predicted"/>
<accession>A0AAE0B508</accession>
<evidence type="ECO:0000256" key="2">
    <source>
        <dbReference type="ARBA" id="ARBA00023043"/>
    </source>
</evidence>
<gene>
    <name evidence="4" type="ORF">Dsin_002037</name>
</gene>
<dbReference type="PROSITE" id="PS50088">
    <property type="entry name" value="ANK_REPEAT"/>
    <property type="match status" value="1"/>
</dbReference>
<keyword evidence="1" id="KW-0677">Repeat</keyword>
<dbReference type="PROSITE" id="PS50297">
    <property type="entry name" value="ANK_REP_REGION"/>
    <property type="match status" value="1"/>
</dbReference>
<dbReference type="EMBL" id="JANJYJ010000001">
    <property type="protein sequence ID" value="KAK3230156.1"/>
    <property type="molecule type" value="Genomic_DNA"/>
</dbReference>
<evidence type="ECO:0000313" key="4">
    <source>
        <dbReference type="EMBL" id="KAK3230156.1"/>
    </source>
</evidence>
<keyword evidence="5" id="KW-1185">Reference proteome</keyword>
<dbReference type="AlphaFoldDB" id="A0AAE0B508"/>
<protein>
    <recommendedName>
        <fullName evidence="6">Ankyrin repeat protein</fullName>
    </recommendedName>
</protein>
<dbReference type="Gene3D" id="1.25.40.20">
    <property type="entry name" value="Ankyrin repeat-containing domain"/>
    <property type="match status" value="1"/>
</dbReference>
<dbReference type="PANTHER" id="PTHR24186:SF26">
    <property type="entry name" value="ANKYRIN REPEAT PLANT PROTEIN"/>
    <property type="match status" value="1"/>
</dbReference>
<dbReference type="GO" id="GO:0005886">
    <property type="term" value="C:plasma membrane"/>
    <property type="evidence" value="ECO:0007669"/>
    <property type="project" value="TreeGrafter"/>
</dbReference>
<evidence type="ECO:0008006" key="6">
    <source>
        <dbReference type="Google" id="ProtNLM"/>
    </source>
</evidence>
<dbReference type="InterPro" id="IPR002110">
    <property type="entry name" value="Ankyrin_rpt"/>
</dbReference>
<keyword evidence="2 3" id="KW-0040">ANK repeat</keyword>
<evidence type="ECO:0000313" key="5">
    <source>
        <dbReference type="Proteomes" id="UP001281410"/>
    </source>
</evidence>